<gene>
    <name evidence="2" type="ORF">C5F50_02700</name>
</gene>
<accession>A0A7D5RFX2</accession>
<proteinExistence type="predicted"/>
<dbReference type="KEGG" id="nue:C5F50_02700"/>
<dbReference type="GeneID" id="56066937"/>
<dbReference type="Proteomes" id="UP000509478">
    <property type="component" value="Chromosome"/>
</dbReference>
<evidence type="ECO:0000313" key="2">
    <source>
        <dbReference type="EMBL" id="QLH06105.1"/>
    </source>
</evidence>
<keyword evidence="1" id="KW-1133">Transmembrane helix</keyword>
<reference evidence="2 3" key="1">
    <citation type="submission" date="2018-02" db="EMBL/GenBank/DDBJ databases">
        <title>Complete genome of Nitrosopumilus ureaphilus PS0.</title>
        <authorList>
            <person name="Qin W."/>
            <person name="Zheng Y."/>
            <person name="Stahl D.A."/>
        </authorList>
    </citation>
    <scope>NUCLEOTIDE SEQUENCE [LARGE SCALE GENOMIC DNA]</scope>
    <source>
        <strain evidence="2 3">PS0</strain>
    </source>
</reference>
<name>A0A7D5RFX2_9ARCH</name>
<organism evidence="2 3">
    <name type="scientific">Nitrosopumilus ureiphilus</name>
    <dbReference type="NCBI Taxonomy" id="1470067"/>
    <lineage>
        <taxon>Archaea</taxon>
        <taxon>Nitrososphaerota</taxon>
        <taxon>Nitrososphaeria</taxon>
        <taxon>Nitrosopumilales</taxon>
        <taxon>Nitrosopumilaceae</taxon>
        <taxon>Nitrosopumilus</taxon>
    </lineage>
</organism>
<evidence type="ECO:0000256" key="1">
    <source>
        <dbReference type="SAM" id="Phobius"/>
    </source>
</evidence>
<keyword evidence="1" id="KW-0472">Membrane</keyword>
<dbReference type="OrthoDB" id="2735at2157"/>
<dbReference type="RefSeq" id="WP_179372170.1">
    <property type="nucleotide sequence ID" value="NZ_CP026995.1"/>
</dbReference>
<protein>
    <submittedName>
        <fullName evidence="2">Uncharacterized protein</fullName>
    </submittedName>
</protein>
<dbReference type="AlphaFoldDB" id="A0A7D5RFX2"/>
<dbReference type="EMBL" id="CP026995">
    <property type="protein sequence ID" value="QLH06105.1"/>
    <property type="molecule type" value="Genomic_DNA"/>
</dbReference>
<keyword evidence="3" id="KW-1185">Reference proteome</keyword>
<evidence type="ECO:0000313" key="3">
    <source>
        <dbReference type="Proteomes" id="UP000509478"/>
    </source>
</evidence>
<keyword evidence="1" id="KW-0812">Transmembrane</keyword>
<sequence length="105" mass="11738">MTTKQMEKRLSRRTIMALMIIGLAVVIVFTVTPWNIMPTQVTEDVTVIAVTEYGCVGESQYGTSVVVPECNLQVGDTVSATFYIPSMELNGYYDRLQDRVDIVQP</sequence>
<feature type="transmembrane region" description="Helical" evidence="1">
    <location>
        <begin position="15"/>
        <end position="36"/>
    </location>
</feature>